<sequence length="83" mass="8386">MADRNRCLAGTTRSVPNNITTPNTLIAGIAGIAASEPVHARLVHHRQQASAGRAPAAGAGAGAASEPAACFLCCFLFRTISGV</sequence>
<dbReference type="Proteomes" id="UP000095038">
    <property type="component" value="Unassembled WGS sequence"/>
</dbReference>
<reference evidence="2" key="1">
    <citation type="submission" date="2016-05" db="EMBL/GenBank/DDBJ databases">
        <title>Comparative genomics of biotechnologically important yeasts.</title>
        <authorList>
            <consortium name="DOE Joint Genome Institute"/>
            <person name="Riley R."/>
            <person name="Haridas S."/>
            <person name="Wolfe K.H."/>
            <person name="Lopes M.R."/>
            <person name="Hittinger C.T."/>
            <person name="Goker M."/>
            <person name="Salamov A."/>
            <person name="Wisecaver J."/>
            <person name="Long T.M."/>
            <person name="Aerts A.L."/>
            <person name="Barry K."/>
            <person name="Choi C."/>
            <person name="Clum A."/>
            <person name="Coughlan A.Y."/>
            <person name="Deshpande S."/>
            <person name="Douglass A.P."/>
            <person name="Hanson S.J."/>
            <person name="Klenk H.-P."/>
            <person name="Labutti K."/>
            <person name="Lapidus A."/>
            <person name="Lindquist E."/>
            <person name="Lipzen A."/>
            <person name="Meier-Kolthoff J.P."/>
            <person name="Ohm R.A."/>
            <person name="Otillar R.P."/>
            <person name="Pangilinan J."/>
            <person name="Peng Y."/>
            <person name="Rokas A."/>
            <person name="Rosa C.A."/>
            <person name="Scheuner C."/>
            <person name="Sibirny A.A."/>
            <person name="Slot J.C."/>
            <person name="Stielow J.B."/>
            <person name="Sun H."/>
            <person name="Kurtzman C.P."/>
            <person name="Blackwell M."/>
            <person name="Grigoriev I.V."/>
            <person name="Jeffries T.W."/>
        </authorList>
    </citation>
    <scope>NUCLEOTIDE SEQUENCE [LARGE SCALE GENOMIC DNA]</scope>
    <source>
        <strain evidence="2">DSM 1968</strain>
    </source>
</reference>
<dbReference type="EMBL" id="KV454475">
    <property type="protein sequence ID" value="ODV63925.1"/>
    <property type="molecule type" value="Genomic_DNA"/>
</dbReference>
<dbReference type="InParanoid" id="A0A1D2VQT5"/>
<accession>A0A1D2VQT5</accession>
<dbReference type="AlphaFoldDB" id="A0A1D2VQT5"/>
<keyword evidence="2" id="KW-1185">Reference proteome</keyword>
<proteinExistence type="predicted"/>
<organism evidence="1 2">
    <name type="scientific">Ascoidea rubescens DSM 1968</name>
    <dbReference type="NCBI Taxonomy" id="1344418"/>
    <lineage>
        <taxon>Eukaryota</taxon>
        <taxon>Fungi</taxon>
        <taxon>Dikarya</taxon>
        <taxon>Ascomycota</taxon>
        <taxon>Saccharomycotina</taxon>
        <taxon>Saccharomycetes</taxon>
        <taxon>Ascoideaceae</taxon>
        <taxon>Ascoidea</taxon>
    </lineage>
</organism>
<evidence type="ECO:0000313" key="2">
    <source>
        <dbReference type="Proteomes" id="UP000095038"/>
    </source>
</evidence>
<gene>
    <name evidence="1" type="ORF">ASCRUDRAFT_78899</name>
</gene>
<evidence type="ECO:0000313" key="1">
    <source>
        <dbReference type="EMBL" id="ODV63925.1"/>
    </source>
</evidence>
<dbReference type="RefSeq" id="XP_020050232.1">
    <property type="nucleotide sequence ID" value="XM_020194307.1"/>
</dbReference>
<dbReference type="GeneID" id="30967943"/>
<protein>
    <submittedName>
        <fullName evidence="1">Uncharacterized protein</fullName>
    </submittedName>
</protein>
<name>A0A1D2VQT5_9ASCO</name>